<comment type="catalytic activity">
    <reaction evidence="2">
        <text>L-tyrosyl-[protein] + ATP = O-phospho-L-tyrosyl-[protein] + ADP + H(+)</text>
        <dbReference type="Rhea" id="RHEA:10596"/>
        <dbReference type="Rhea" id="RHEA-COMP:10136"/>
        <dbReference type="Rhea" id="RHEA-COMP:20101"/>
        <dbReference type="ChEBI" id="CHEBI:15378"/>
        <dbReference type="ChEBI" id="CHEBI:30616"/>
        <dbReference type="ChEBI" id="CHEBI:46858"/>
        <dbReference type="ChEBI" id="CHEBI:61978"/>
        <dbReference type="ChEBI" id="CHEBI:456216"/>
        <dbReference type="EC" id="2.7.10.1"/>
    </reaction>
</comment>
<reference evidence="6" key="1">
    <citation type="submission" date="2022-11" db="UniProtKB">
        <authorList>
            <consortium name="WormBaseParasite"/>
        </authorList>
    </citation>
    <scope>IDENTIFICATION</scope>
</reference>
<feature type="domain" description="Protein kinase" evidence="4">
    <location>
        <begin position="138"/>
        <end position="406"/>
    </location>
</feature>
<name>A0A915DEB2_9BILA</name>
<dbReference type="InterPro" id="IPR008266">
    <property type="entry name" value="Tyr_kinase_AS"/>
</dbReference>
<dbReference type="InterPro" id="IPR000719">
    <property type="entry name" value="Prot_kinase_dom"/>
</dbReference>
<dbReference type="CDD" id="cd00192">
    <property type="entry name" value="PTKc"/>
    <property type="match status" value="1"/>
</dbReference>
<dbReference type="SMART" id="SM00219">
    <property type="entry name" value="TyrKc"/>
    <property type="match status" value="1"/>
</dbReference>
<comment type="subcellular location">
    <subcellularLocation>
        <location evidence="1">Membrane</location>
        <topology evidence="1">Single-pass membrane protein</topology>
    </subcellularLocation>
</comment>
<dbReference type="GO" id="GO:0007169">
    <property type="term" value="P:cell surface receptor protein tyrosine kinase signaling pathway"/>
    <property type="evidence" value="ECO:0007669"/>
    <property type="project" value="TreeGrafter"/>
</dbReference>
<dbReference type="PRINTS" id="PR00109">
    <property type="entry name" value="TYRKINASE"/>
</dbReference>
<keyword evidence="3" id="KW-0067">ATP-binding</keyword>
<dbReference type="PROSITE" id="PS50011">
    <property type="entry name" value="PROTEIN_KINASE_DOM"/>
    <property type="match status" value="1"/>
</dbReference>
<dbReference type="InterPro" id="IPR050122">
    <property type="entry name" value="RTK"/>
</dbReference>
<organism evidence="5 6">
    <name type="scientific">Ditylenchus dipsaci</name>
    <dbReference type="NCBI Taxonomy" id="166011"/>
    <lineage>
        <taxon>Eukaryota</taxon>
        <taxon>Metazoa</taxon>
        <taxon>Ecdysozoa</taxon>
        <taxon>Nematoda</taxon>
        <taxon>Chromadorea</taxon>
        <taxon>Rhabditida</taxon>
        <taxon>Tylenchina</taxon>
        <taxon>Tylenchomorpha</taxon>
        <taxon>Sphaerularioidea</taxon>
        <taxon>Anguinidae</taxon>
        <taxon>Anguininae</taxon>
        <taxon>Ditylenchus</taxon>
    </lineage>
</organism>
<evidence type="ECO:0000259" key="4">
    <source>
        <dbReference type="PROSITE" id="PS50011"/>
    </source>
</evidence>
<dbReference type="AlphaFoldDB" id="A0A915DEB2"/>
<accession>A0A915DEB2</accession>
<dbReference type="GO" id="GO:0005886">
    <property type="term" value="C:plasma membrane"/>
    <property type="evidence" value="ECO:0007669"/>
    <property type="project" value="TreeGrafter"/>
</dbReference>
<dbReference type="InterPro" id="IPR017441">
    <property type="entry name" value="Protein_kinase_ATP_BS"/>
</dbReference>
<proteinExistence type="predicted"/>
<keyword evidence="3" id="KW-0547">Nucleotide-binding</keyword>
<evidence type="ECO:0000256" key="1">
    <source>
        <dbReference type="ARBA" id="ARBA00004167"/>
    </source>
</evidence>
<dbReference type="Gene3D" id="1.10.510.10">
    <property type="entry name" value="Transferase(Phosphotransferase) domain 1"/>
    <property type="match status" value="1"/>
</dbReference>
<dbReference type="Pfam" id="PF07714">
    <property type="entry name" value="PK_Tyr_Ser-Thr"/>
    <property type="match status" value="1"/>
</dbReference>
<dbReference type="SUPFAM" id="SSF56112">
    <property type="entry name" value="Protein kinase-like (PK-like)"/>
    <property type="match status" value="1"/>
</dbReference>
<evidence type="ECO:0000256" key="3">
    <source>
        <dbReference type="PROSITE-ProRule" id="PRU10141"/>
    </source>
</evidence>
<dbReference type="InterPro" id="IPR001245">
    <property type="entry name" value="Ser-Thr/Tyr_kinase_cat_dom"/>
</dbReference>
<evidence type="ECO:0000256" key="2">
    <source>
        <dbReference type="ARBA" id="ARBA00051243"/>
    </source>
</evidence>
<keyword evidence="5" id="KW-1185">Reference proteome</keyword>
<protein>
    <submittedName>
        <fullName evidence="6">Protein kinase domain-containing protein</fullName>
    </submittedName>
</protein>
<evidence type="ECO:0000313" key="5">
    <source>
        <dbReference type="Proteomes" id="UP000887574"/>
    </source>
</evidence>
<evidence type="ECO:0000313" key="6">
    <source>
        <dbReference type="WBParaSite" id="jg18684"/>
    </source>
</evidence>
<dbReference type="PANTHER" id="PTHR24416:SF611">
    <property type="entry name" value="TYROSINE-PROTEIN KINASE TRANSMEMBRANE RECEPTOR ROR"/>
    <property type="match status" value="1"/>
</dbReference>
<dbReference type="WBParaSite" id="jg18684">
    <property type="protein sequence ID" value="jg18684"/>
    <property type="gene ID" value="jg18684"/>
</dbReference>
<dbReference type="PANTHER" id="PTHR24416">
    <property type="entry name" value="TYROSINE-PROTEIN KINASE RECEPTOR"/>
    <property type="match status" value="1"/>
</dbReference>
<dbReference type="PROSITE" id="PS00109">
    <property type="entry name" value="PROTEIN_KINASE_TYR"/>
    <property type="match status" value="1"/>
</dbReference>
<dbReference type="InterPro" id="IPR020635">
    <property type="entry name" value="Tyr_kinase_cat_dom"/>
</dbReference>
<feature type="binding site" evidence="3">
    <location>
        <position position="170"/>
    </location>
    <ligand>
        <name>ATP</name>
        <dbReference type="ChEBI" id="CHEBI:30616"/>
    </ligand>
</feature>
<dbReference type="Proteomes" id="UP000887574">
    <property type="component" value="Unplaced"/>
</dbReference>
<sequence>MTQLEIEEVLKSVGDWLVCRMQNAANILLCVLCSQNPLPKIVKLRLLQSEAELICMTGPEEPIFQTAKKKRAEKVKELIKPKTILQHTTENKQSEVYSFASFQHLIKQFREVGLPDGIKLVRSVVRPTWLIPQGCLMYSQDDCLGVGNFSHIFKGRLNMSHANNLRVAVKVIEDCGEEPERTKNRRRLVREAMCVRALKNKRIVRCFGVCSDQPFTSIVLELCPGGSLDEHLKRRAAAISLEERLYYLLAISKGMKHVHKLGYLHRDLATRNCLISSYGQIKLSDFGLSCTVKELENNDASAVILNFPIRWMPPETLSRSPKFSTKCDVWSFGVLMYEVFMNGAEPWPGKTPKEIKKFICQGPMLELPTNMPLQLRVLSSLCWKINSKERPEFDVIIQRLNYQPSSSPDSMPVDRPKFTIFELPCVNYRDPLTRAANESRLESIIRISAGRRRRKKKRRMQLINRSDNV</sequence>
<dbReference type="GO" id="GO:0043235">
    <property type="term" value="C:receptor complex"/>
    <property type="evidence" value="ECO:0007669"/>
    <property type="project" value="TreeGrafter"/>
</dbReference>
<dbReference type="InterPro" id="IPR011009">
    <property type="entry name" value="Kinase-like_dom_sf"/>
</dbReference>
<dbReference type="GO" id="GO:0005524">
    <property type="term" value="F:ATP binding"/>
    <property type="evidence" value="ECO:0007669"/>
    <property type="project" value="UniProtKB-UniRule"/>
</dbReference>
<dbReference type="PROSITE" id="PS00107">
    <property type="entry name" value="PROTEIN_KINASE_ATP"/>
    <property type="match status" value="1"/>
</dbReference>
<dbReference type="GO" id="GO:0004714">
    <property type="term" value="F:transmembrane receptor protein tyrosine kinase activity"/>
    <property type="evidence" value="ECO:0007669"/>
    <property type="project" value="UniProtKB-EC"/>
</dbReference>